<sequence>MVNVVCLGNPLLDIQVQSTPEYLEKYGLKANDAVLASPEQMAIYPEAMADPNVLLVAGGAAQNTARGVAYVLPAESVAYFGSVGKDVYSEKLLEANQKAGVVTKYQYQTEHHTGKCAVLLTGKNRSLVTDLNAANHFTAAHLKLAENWKLVEEAKTFYVGGFHFTVCVDAIKLLGEHAAETNKTFGVNLSAPFVCQFFKDAVDSTSQYWDYLICNESEAAAYGESHELGSDLETIAKHIALLPKKNTEKKRTVIITQGLDDTIVVVGDVTNNTTEKKVFPVISLDQKLVVDTNGAGDAFAGGYVAALAENKDLEYAVGQGHWLASLGIQQAGASYPSEKHTYKGN</sequence>
<dbReference type="AlphaFoldDB" id="A0AAV5RFU0"/>
<dbReference type="GO" id="GO:0006144">
    <property type="term" value="P:purine nucleobase metabolic process"/>
    <property type="evidence" value="ECO:0007669"/>
    <property type="project" value="TreeGrafter"/>
</dbReference>
<feature type="domain" description="Carbohydrate kinase PfkB" evidence="12">
    <location>
        <begin position="22"/>
        <end position="338"/>
    </location>
</feature>
<dbReference type="GO" id="GO:0044209">
    <property type="term" value="P:AMP salvage"/>
    <property type="evidence" value="ECO:0007669"/>
    <property type="project" value="UniProtKB-UniRule"/>
</dbReference>
<dbReference type="Pfam" id="PF00294">
    <property type="entry name" value="PfkB"/>
    <property type="match status" value="1"/>
</dbReference>
<keyword evidence="7 11" id="KW-0547">Nucleotide-binding</keyword>
<reference evidence="13 14" key="1">
    <citation type="journal article" date="2023" name="Elife">
        <title>Identification of key yeast species and microbe-microbe interactions impacting larval growth of Drosophila in the wild.</title>
        <authorList>
            <person name="Mure A."/>
            <person name="Sugiura Y."/>
            <person name="Maeda R."/>
            <person name="Honda K."/>
            <person name="Sakurai N."/>
            <person name="Takahashi Y."/>
            <person name="Watada M."/>
            <person name="Katoh T."/>
            <person name="Gotoh A."/>
            <person name="Gotoh Y."/>
            <person name="Taniguchi I."/>
            <person name="Nakamura K."/>
            <person name="Hayashi T."/>
            <person name="Katayama T."/>
            <person name="Uemura T."/>
            <person name="Hattori Y."/>
        </authorList>
    </citation>
    <scope>NUCLEOTIDE SEQUENCE [LARGE SCALE GENOMIC DNA]</scope>
    <source>
        <strain evidence="13 14">SB-73</strain>
    </source>
</reference>
<dbReference type="Proteomes" id="UP001362899">
    <property type="component" value="Unassembled WGS sequence"/>
</dbReference>
<dbReference type="InterPro" id="IPR029056">
    <property type="entry name" value="Ribokinase-like"/>
</dbReference>
<dbReference type="PROSITE" id="PS00584">
    <property type="entry name" value="PFKB_KINASES_2"/>
    <property type="match status" value="1"/>
</dbReference>
<evidence type="ECO:0000256" key="4">
    <source>
        <dbReference type="ARBA" id="ARBA00012119"/>
    </source>
</evidence>
<name>A0AAV5RFU0_STABA</name>
<comment type="function">
    <text evidence="11">ATP dependent phosphorylation of adenosine and other related nucleoside analogs to monophosphate derivatives.</text>
</comment>
<dbReference type="Gene3D" id="3.30.1110.10">
    <property type="match status" value="1"/>
</dbReference>
<gene>
    <name evidence="13" type="ORF">DASB73_003870</name>
</gene>
<dbReference type="PANTHER" id="PTHR45769">
    <property type="entry name" value="ADENOSINE KINASE"/>
    <property type="match status" value="1"/>
</dbReference>
<evidence type="ECO:0000313" key="14">
    <source>
        <dbReference type="Proteomes" id="UP001362899"/>
    </source>
</evidence>
<evidence type="ECO:0000256" key="8">
    <source>
        <dbReference type="ARBA" id="ARBA00022777"/>
    </source>
</evidence>
<dbReference type="EMBL" id="BTGC01000001">
    <property type="protein sequence ID" value="GMM49429.1"/>
    <property type="molecule type" value="Genomic_DNA"/>
</dbReference>
<proteinExistence type="inferred from homology"/>
<evidence type="ECO:0000256" key="6">
    <source>
        <dbReference type="ARBA" id="ARBA00022726"/>
    </source>
</evidence>
<dbReference type="SUPFAM" id="SSF53613">
    <property type="entry name" value="Ribokinase-like"/>
    <property type="match status" value="1"/>
</dbReference>
<comment type="similarity">
    <text evidence="3 11">Belongs to the carbohydrate kinase PfkB family.</text>
</comment>
<comment type="pathway">
    <text evidence="2 11">Purine metabolism; AMP biosynthesis via salvage pathway; AMP from adenosine: step 1/1.</text>
</comment>
<dbReference type="InterPro" id="IPR002173">
    <property type="entry name" value="Carboh/pur_kinase_PfkB_CS"/>
</dbReference>
<keyword evidence="11" id="KW-0460">Magnesium</keyword>
<dbReference type="GO" id="GO:0005829">
    <property type="term" value="C:cytosol"/>
    <property type="evidence" value="ECO:0007669"/>
    <property type="project" value="TreeGrafter"/>
</dbReference>
<organism evidence="13 14">
    <name type="scientific">Starmerella bacillaris</name>
    <name type="common">Yeast</name>
    <name type="synonym">Candida zemplinina</name>
    <dbReference type="NCBI Taxonomy" id="1247836"/>
    <lineage>
        <taxon>Eukaryota</taxon>
        <taxon>Fungi</taxon>
        <taxon>Dikarya</taxon>
        <taxon>Ascomycota</taxon>
        <taxon>Saccharomycotina</taxon>
        <taxon>Dipodascomycetes</taxon>
        <taxon>Dipodascales</taxon>
        <taxon>Trichomonascaceae</taxon>
        <taxon>Starmerella</taxon>
    </lineage>
</organism>
<comment type="catalytic activity">
    <reaction evidence="11">
        <text>adenosine + ATP = AMP + ADP + H(+)</text>
        <dbReference type="Rhea" id="RHEA:20824"/>
        <dbReference type="ChEBI" id="CHEBI:15378"/>
        <dbReference type="ChEBI" id="CHEBI:16335"/>
        <dbReference type="ChEBI" id="CHEBI:30616"/>
        <dbReference type="ChEBI" id="CHEBI:456215"/>
        <dbReference type="ChEBI" id="CHEBI:456216"/>
        <dbReference type="EC" id="2.7.1.20"/>
    </reaction>
</comment>
<protein>
    <recommendedName>
        <fullName evidence="4 11">Adenosine kinase</fullName>
        <shortName evidence="11">AK</shortName>
        <ecNumber evidence="4 11">2.7.1.20</ecNumber>
    </recommendedName>
    <alternativeName>
        <fullName evidence="11">Adenosine 5'-phosphotransferase</fullName>
    </alternativeName>
</protein>
<evidence type="ECO:0000256" key="1">
    <source>
        <dbReference type="ARBA" id="ARBA00001946"/>
    </source>
</evidence>
<evidence type="ECO:0000256" key="10">
    <source>
        <dbReference type="PIRSR" id="PIRSR601805-1"/>
    </source>
</evidence>
<keyword evidence="8 11" id="KW-0418">Kinase</keyword>
<evidence type="ECO:0000313" key="13">
    <source>
        <dbReference type="EMBL" id="GMM49429.1"/>
    </source>
</evidence>
<dbReference type="Gene3D" id="3.40.1190.20">
    <property type="match status" value="1"/>
</dbReference>
<evidence type="ECO:0000256" key="9">
    <source>
        <dbReference type="ARBA" id="ARBA00022840"/>
    </source>
</evidence>
<dbReference type="PRINTS" id="PR00989">
    <property type="entry name" value="ADENOKINASE"/>
</dbReference>
<dbReference type="GO" id="GO:0006166">
    <property type="term" value="P:purine ribonucleoside salvage"/>
    <property type="evidence" value="ECO:0007669"/>
    <property type="project" value="UniProtKB-KW"/>
</dbReference>
<keyword evidence="9 11" id="KW-0067">ATP-binding</keyword>
<evidence type="ECO:0000256" key="2">
    <source>
        <dbReference type="ARBA" id="ARBA00004801"/>
    </source>
</evidence>
<dbReference type="PANTHER" id="PTHR45769:SF3">
    <property type="entry name" value="ADENOSINE KINASE"/>
    <property type="match status" value="1"/>
</dbReference>
<feature type="active site" description="Proton acceptor" evidence="10">
    <location>
        <position position="297"/>
    </location>
</feature>
<dbReference type="CDD" id="cd01168">
    <property type="entry name" value="adenosine_kinase"/>
    <property type="match status" value="1"/>
</dbReference>
<keyword evidence="5 11" id="KW-0808">Transferase</keyword>
<comment type="caution">
    <text evidence="13">The sequence shown here is derived from an EMBL/GenBank/DDBJ whole genome shotgun (WGS) entry which is preliminary data.</text>
</comment>
<evidence type="ECO:0000256" key="11">
    <source>
        <dbReference type="RuleBase" id="RU368116"/>
    </source>
</evidence>
<dbReference type="InterPro" id="IPR011611">
    <property type="entry name" value="PfkB_dom"/>
</dbReference>
<dbReference type="EC" id="2.7.1.20" evidence="4 11"/>
<comment type="cofactor">
    <cofactor evidence="1 11">
        <name>Mg(2+)</name>
        <dbReference type="ChEBI" id="CHEBI:18420"/>
    </cofactor>
</comment>
<keyword evidence="6 11" id="KW-0660">Purine salvage</keyword>
<dbReference type="GO" id="GO:0004001">
    <property type="term" value="F:adenosine kinase activity"/>
    <property type="evidence" value="ECO:0007669"/>
    <property type="project" value="UniProtKB-UniRule"/>
</dbReference>
<dbReference type="GO" id="GO:0005634">
    <property type="term" value="C:nucleus"/>
    <property type="evidence" value="ECO:0007669"/>
    <property type="project" value="TreeGrafter"/>
</dbReference>
<evidence type="ECO:0000259" key="12">
    <source>
        <dbReference type="Pfam" id="PF00294"/>
    </source>
</evidence>
<evidence type="ECO:0000256" key="7">
    <source>
        <dbReference type="ARBA" id="ARBA00022741"/>
    </source>
</evidence>
<evidence type="ECO:0000256" key="5">
    <source>
        <dbReference type="ARBA" id="ARBA00022679"/>
    </source>
</evidence>
<dbReference type="GO" id="GO:0005524">
    <property type="term" value="F:ATP binding"/>
    <property type="evidence" value="ECO:0007669"/>
    <property type="project" value="UniProtKB-UniRule"/>
</dbReference>
<evidence type="ECO:0000256" key="3">
    <source>
        <dbReference type="ARBA" id="ARBA00010688"/>
    </source>
</evidence>
<keyword evidence="14" id="KW-1185">Reference proteome</keyword>
<dbReference type="InterPro" id="IPR001805">
    <property type="entry name" value="Adenokinase"/>
</dbReference>
<accession>A0AAV5RFU0</accession>